<proteinExistence type="inferred from homology"/>
<dbReference type="PANTHER" id="PTHR43563">
    <property type="entry name" value="AMINE OXIDASE"/>
    <property type="match status" value="1"/>
</dbReference>
<feature type="non-terminal residue" evidence="3">
    <location>
        <position position="245"/>
    </location>
</feature>
<dbReference type="PANTHER" id="PTHR43563:SF1">
    <property type="entry name" value="AMINE OXIDASE [FLAVIN-CONTAINING] B"/>
    <property type="match status" value="1"/>
</dbReference>
<dbReference type="Pfam" id="PF01593">
    <property type="entry name" value="Amino_oxidase"/>
    <property type="match status" value="1"/>
</dbReference>
<gene>
    <name evidence="3" type="ORF">METZ01_LOCUS400284</name>
</gene>
<evidence type="ECO:0000259" key="2">
    <source>
        <dbReference type="Pfam" id="PF01593"/>
    </source>
</evidence>
<dbReference type="InterPro" id="IPR050703">
    <property type="entry name" value="Flavin_MAO"/>
</dbReference>
<evidence type="ECO:0000256" key="1">
    <source>
        <dbReference type="ARBA" id="ARBA00005995"/>
    </source>
</evidence>
<dbReference type="GO" id="GO:0016491">
    <property type="term" value="F:oxidoreductase activity"/>
    <property type="evidence" value="ECO:0007669"/>
    <property type="project" value="InterPro"/>
</dbReference>
<comment type="similarity">
    <text evidence="1">Belongs to the flavin monoamine oxidase family.</text>
</comment>
<dbReference type="AlphaFoldDB" id="A0A382VM41"/>
<reference evidence="3" key="1">
    <citation type="submission" date="2018-05" db="EMBL/GenBank/DDBJ databases">
        <authorList>
            <person name="Lanie J.A."/>
            <person name="Ng W.-L."/>
            <person name="Kazmierczak K.M."/>
            <person name="Andrzejewski T.M."/>
            <person name="Davidsen T.M."/>
            <person name="Wayne K.J."/>
            <person name="Tettelin H."/>
            <person name="Glass J.I."/>
            <person name="Rusch D."/>
            <person name="Podicherti R."/>
            <person name="Tsui H.-C.T."/>
            <person name="Winkler M.E."/>
        </authorList>
    </citation>
    <scope>NUCLEOTIDE SEQUENCE</scope>
</reference>
<feature type="domain" description="Amine oxidase" evidence="2">
    <location>
        <begin position="32"/>
        <end position="241"/>
    </location>
</feature>
<feature type="non-terminal residue" evidence="3">
    <location>
        <position position="1"/>
    </location>
</feature>
<dbReference type="SUPFAM" id="SSF51905">
    <property type="entry name" value="FAD/NAD(P)-binding domain"/>
    <property type="match status" value="1"/>
</dbReference>
<accession>A0A382VM41</accession>
<dbReference type="Gene3D" id="1.10.405.10">
    <property type="entry name" value="Guanine Nucleotide Dissociation Inhibitor, domain 1"/>
    <property type="match status" value="1"/>
</dbReference>
<evidence type="ECO:0000313" key="3">
    <source>
        <dbReference type="EMBL" id="SVD47430.1"/>
    </source>
</evidence>
<organism evidence="3">
    <name type="scientific">marine metagenome</name>
    <dbReference type="NCBI Taxonomy" id="408172"/>
    <lineage>
        <taxon>unclassified sequences</taxon>
        <taxon>metagenomes</taxon>
        <taxon>ecological metagenomes</taxon>
    </lineage>
</organism>
<sequence length="245" mass="27419">MQSAAATSLAFAVPKLTRAQTKVDVIVIGAGLSGLHTALLLEEEGVNVQVIEARMRAGGRLETLYDVPGTPETGGNSFGHGYARLIDAAKRYGVDYEPNRQSYLRGMEIVIDDKIVPIDEWPNHPKNPLPKEHREDAPWEYYMRFMKDHVPLAQSGDWLDPEFAYLDIAFDDWMLGEGASSEVIDMCCNHKWEYNNSTHDASALIVMMEYLWGRSVFLKDGARSSFVIKGGNQRLPEKMAGLLNN</sequence>
<dbReference type="Gene3D" id="3.50.50.60">
    <property type="entry name" value="FAD/NAD(P)-binding domain"/>
    <property type="match status" value="1"/>
</dbReference>
<dbReference type="Gene3D" id="3.90.660.10">
    <property type="match status" value="1"/>
</dbReference>
<dbReference type="InterPro" id="IPR036188">
    <property type="entry name" value="FAD/NAD-bd_sf"/>
</dbReference>
<dbReference type="InterPro" id="IPR002937">
    <property type="entry name" value="Amino_oxidase"/>
</dbReference>
<dbReference type="EMBL" id="UINC01152972">
    <property type="protein sequence ID" value="SVD47430.1"/>
    <property type="molecule type" value="Genomic_DNA"/>
</dbReference>
<protein>
    <recommendedName>
        <fullName evidence="2">Amine oxidase domain-containing protein</fullName>
    </recommendedName>
</protein>
<name>A0A382VM41_9ZZZZ</name>